<dbReference type="Proteomes" id="UP000198607">
    <property type="component" value="Unassembled WGS sequence"/>
</dbReference>
<sequence>MSREYVGIDTLASKRVTYRTRGLEVNVEFARQTQTVATLEGPVRCEVGDAIVTGVQGERWPVPALNFQEKYVPVEGQALGSDGRYRKKILRVQAIQLVAPLDIELSGNRGVLHGAEGDWCVWYGSDDMAIVNRDVFLKSYELDSVPVYVALAKDLSPTEREKASEALRVLSDSFPKTSIAVLDERTSSQSEIPVWFRIVSKPHQKPLGLLKVIELPAQCFMEPSVFKDALARIQKANGMGVGSYFFSRVRNFFSGLCKTNSGHDSLVAIVAEQLVEVDRFNSDLASDSKPTINEYFLNKRDAELEPVGLARIQGIGAVADYFATDYQSKWQRLVLATTKEIADVEAKGVCCAIIGVAKYLFLRRTLVSFGVWAALSLAAFSEFSGGCKADDYFAFLGCASKHWEPWFELVSAAIYFSSLAVAWKKYAEAKIQKWEARHQDYRLLAESLRVLYVRSLLGQTACVARDLPRAEPTASGWVKLALRSIFHAQPTMSVSNNEAARIAGAKTCFIDDQLDYHRVNLIDRRESAIALISCVGRWAFLLFALALIALFFSVLYKFFTDSHSMPIHWVLFLQLTGIAVWGAMRKVIDTFAWEQEVQRGELVRDVLLDASQGNDPVMIRSAADFFLKDLAAWHALHRSRPIEAAIGG</sequence>
<keyword evidence="3" id="KW-1185">Reference proteome</keyword>
<accession>A0A1G8N3R8</accession>
<evidence type="ECO:0000256" key="1">
    <source>
        <dbReference type="SAM" id="Phobius"/>
    </source>
</evidence>
<dbReference type="InterPro" id="IPR025688">
    <property type="entry name" value="PGDYG_prot"/>
</dbReference>
<dbReference type="EMBL" id="FNCY01000028">
    <property type="protein sequence ID" value="SDI74822.1"/>
    <property type="molecule type" value="Genomic_DNA"/>
</dbReference>
<keyword evidence="1" id="KW-0812">Transmembrane</keyword>
<protein>
    <submittedName>
        <fullName evidence="2">PGDYG protein</fullName>
    </submittedName>
</protein>
<reference evidence="2 3" key="1">
    <citation type="submission" date="2016-10" db="EMBL/GenBank/DDBJ databases">
        <authorList>
            <person name="de Groot N.N."/>
        </authorList>
    </citation>
    <scope>NUCLEOTIDE SEQUENCE [LARGE SCALE GENOMIC DNA]</scope>
    <source>
        <strain evidence="2 3">DSM 5885</strain>
    </source>
</reference>
<name>A0A1G8N3R8_9RHOO</name>
<keyword evidence="1" id="KW-1133">Transmembrane helix</keyword>
<feature type="transmembrane region" description="Helical" evidence="1">
    <location>
        <begin position="567"/>
        <end position="584"/>
    </location>
</feature>
<feature type="transmembrane region" description="Helical" evidence="1">
    <location>
        <begin position="405"/>
        <end position="423"/>
    </location>
</feature>
<dbReference type="Pfam" id="PF14083">
    <property type="entry name" value="PGDYG"/>
    <property type="match status" value="1"/>
</dbReference>
<dbReference type="AlphaFoldDB" id="A0A1G8N3R8"/>
<organism evidence="2 3">
    <name type="scientific">Propionivibrio dicarboxylicus</name>
    <dbReference type="NCBI Taxonomy" id="83767"/>
    <lineage>
        <taxon>Bacteria</taxon>
        <taxon>Pseudomonadati</taxon>
        <taxon>Pseudomonadota</taxon>
        <taxon>Betaproteobacteria</taxon>
        <taxon>Rhodocyclales</taxon>
        <taxon>Rhodocyclaceae</taxon>
        <taxon>Propionivibrio</taxon>
    </lineage>
</organism>
<proteinExistence type="predicted"/>
<gene>
    <name evidence="2" type="ORF">SAMN05660652_03971</name>
</gene>
<evidence type="ECO:0000313" key="2">
    <source>
        <dbReference type="EMBL" id="SDI74822.1"/>
    </source>
</evidence>
<keyword evidence="1" id="KW-0472">Membrane</keyword>
<feature type="transmembrane region" description="Helical" evidence="1">
    <location>
        <begin position="366"/>
        <end position="385"/>
    </location>
</feature>
<evidence type="ECO:0000313" key="3">
    <source>
        <dbReference type="Proteomes" id="UP000198607"/>
    </source>
</evidence>
<feature type="transmembrane region" description="Helical" evidence="1">
    <location>
        <begin position="528"/>
        <end position="555"/>
    </location>
</feature>